<dbReference type="AlphaFoldDB" id="C0E6W5"/>
<evidence type="ECO:0000313" key="1">
    <source>
        <dbReference type="EMBL" id="EEG25825.1"/>
    </source>
</evidence>
<protein>
    <submittedName>
        <fullName evidence="1">Uncharacterized protein</fullName>
    </submittedName>
</protein>
<dbReference type="HOGENOM" id="CLU_2823824_0_0_11"/>
<sequence length="66" mass="7209">MALVEFYWGAATGSVFSWAHRYDTSSVPMSHVSVAHISVADQHVTYGQGHTELSHVRHGEPISKGT</sequence>
<organism evidence="1 2">
    <name type="scientific">Corynebacterium matruchotii ATCC 33806</name>
    <dbReference type="NCBI Taxonomy" id="566549"/>
    <lineage>
        <taxon>Bacteria</taxon>
        <taxon>Bacillati</taxon>
        <taxon>Actinomycetota</taxon>
        <taxon>Actinomycetes</taxon>
        <taxon>Mycobacteriales</taxon>
        <taxon>Corynebacteriaceae</taxon>
        <taxon>Corynebacterium</taxon>
    </lineage>
</organism>
<dbReference type="EMBL" id="ACEB01000046">
    <property type="protein sequence ID" value="EEG25825.1"/>
    <property type="molecule type" value="Genomic_DNA"/>
</dbReference>
<proteinExistence type="predicted"/>
<evidence type="ECO:0000313" key="2">
    <source>
        <dbReference type="Proteomes" id="UP000006247"/>
    </source>
</evidence>
<comment type="caution">
    <text evidence="1">The sequence shown here is derived from an EMBL/GenBank/DDBJ whole genome shotgun (WGS) entry which is preliminary data.</text>
</comment>
<gene>
    <name evidence="1" type="ORF">CORMATOL_02753</name>
</gene>
<name>C0E6W5_9CORY</name>
<reference evidence="1 2" key="1">
    <citation type="submission" date="2009-01" db="EMBL/GenBank/DDBJ databases">
        <authorList>
            <person name="Fulton L."/>
            <person name="Clifton S."/>
            <person name="Chinwalla A.T."/>
            <person name="Mitreva M."/>
            <person name="Sodergren E."/>
            <person name="Weinstock G."/>
            <person name="Clifton S."/>
            <person name="Dooling D.J."/>
            <person name="Fulton B."/>
            <person name="Minx P."/>
            <person name="Pepin K.H."/>
            <person name="Johnson M."/>
            <person name="Bhonagiri V."/>
            <person name="Nash W.E."/>
            <person name="Mardis E.R."/>
            <person name="Wilson R.K."/>
        </authorList>
    </citation>
    <scope>NUCLEOTIDE SEQUENCE [LARGE SCALE GENOMIC DNA]</scope>
    <source>
        <strain evidence="1 2">ATCC 33806</strain>
    </source>
</reference>
<dbReference type="Proteomes" id="UP000006247">
    <property type="component" value="Unassembled WGS sequence"/>
</dbReference>
<accession>C0E6W5</accession>